<dbReference type="PANTHER" id="PTHR33514">
    <property type="entry name" value="PROTEIN ABCI12, CHLOROPLASTIC"/>
    <property type="match status" value="1"/>
</dbReference>
<evidence type="ECO:0000256" key="2">
    <source>
        <dbReference type="ARBA" id="ARBA00022692"/>
    </source>
</evidence>
<evidence type="ECO:0000313" key="6">
    <source>
        <dbReference type="EMBL" id="MFB5683020.1"/>
    </source>
</evidence>
<comment type="subcellular location">
    <subcellularLocation>
        <location evidence="1">Membrane</location>
        <topology evidence="1">Multi-pass membrane protein</topology>
    </subcellularLocation>
</comment>
<dbReference type="PANTHER" id="PTHR33514:SF13">
    <property type="entry name" value="PROTEIN ABCI12, CHLOROPLASTIC"/>
    <property type="match status" value="1"/>
</dbReference>
<evidence type="ECO:0000256" key="3">
    <source>
        <dbReference type="ARBA" id="ARBA00022989"/>
    </source>
</evidence>
<name>A0ABV5BBS3_9BACL</name>
<feature type="transmembrane region" description="Helical" evidence="5">
    <location>
        <begin position="146"/>
        <end position="164"/>
    </location>
</feature>
<feature type="transmembrane region" description="Helical" evidence="5">
    <location>
        <begin position="71"/>
        <end position="90"/>
    </location>
</feature>
<dbReference type="Pfam" id="PF02361">
    <property type="entry name" value="CbiQ"/>
    <property type="match status" value="1"/>
</dbReference>
<feature type="transmembrane region" description="Helical" evidence="5">
    <location>
        <begin position="12"/>
        <end position="35"/>
    </location>
</feature>
<feature type="transmembrane region" description="Helical" evidence="5">
    <location>
        <begin position="238"/>
        <end position="255"/>
    </location>
</feature>
<comment type="caution">
    <text evidence="6">The sequence shown here is derived from an EMBL/GenBank/DDBJ whole genome shotgun (WGS) entry which is preliminary data.</text>
</comment>
<dbReference type="RefSeq" id="WP_375526761.1">
    <property type="nucleotide sequence ID" value="NZ_JBHILM010000022.1"/>
</dbReference>
<evidence type="ECO:0000256" key="1">
    <source>
        <dbReference type="ARBA" id="ARBA00004141"/>
    </source>
</evidence>
<evidence type="ECO:0000313" key="7">
    <source>
        <dbReference type="Proteomes" id="UP001580407"/>
    </source>
</evidence>
<organism evidence="6 7">
    <name type="scientific">Paenibacillus terreus</name>
    <dbReference type="NCBI Taxonomy" id="1387834"/>
    <lineage>
        <taxon>Bacteria</taxon>
        <taxon>Bacillati</taxon>
        <taxon>Bacillota</taxon>
        <taxon>Bacilli</taxon>
        <taxon>Bacillales</taxon>
        <taxon>Paenibacillaceae</taxon>
        <taxon>Paenibacillus</taxon>
    </lineage>
</organism>
<keyword evidence="3 5" id="KW-1133">Transmembrane helix</keyword>
<dbReference type="Proteomes" id="UP001580407">
    <property type="component" value="Unassembled WGS sequence"/>
</dbReference>
<sequence>MVPMQIAGKARLVSPLHAAGPLSKLVMLFCVSLLGMIWNTVLLQGALLAALILAARLLAGISFSRQLKAMSFLVWMGIPYFILTLLAVRTGSVWREWGPLVITNEGWNTAGALTLRMFVLLLASFIYIATTAPRDFVQAVHQKLKIPYRFAFGLSIALTFLPLLEEEGKVIAAARRVRGSRPPRGLADKVRWWGGYALAVLVNAIRRVQQTASAMEGRGFGAYPDRTYLRPVEASSAGPWWASLLVVVVFLLIWTI</sequence>
<protein>
    <submittedName>
        <fullName evidence="6">Energy-coupling factor transporter transmembrane component T family protein</fullName>
    </submittedName>
</protein>
<evidence type="ECO:0000256" key="4">
    <source>
        <dbReference type="ARBA" id="ARBA00023136"/>
    </source>
</evidence>
<evidence type="ECO:0000256" key="5">
    <source>
        <dbReference type="SAM" id="Phobius"/>
    </source>
</evidence>
<reference evidence="6 7" key="1">
    <citation type="submission" date="2024-09" db="EMBL/GenBank/DDBJ databases">
        <authorList>
            <person name="Ruan L."/>
        </authorList>
    </citation>
    <scope>NUCLEOTIDE SEQUENCE [LARGE SCALE GENOMIC DNA]</scope>
    <source>
        <strain evidence="6 7">D33</strain>
    </source>
</reference>
<dbReference type="InterPro" id="IPR003339">
    <property type="entry name" value="ABC/ECF_trnsptr_transmembrane"/>
</dbReference>
<gene>
    <name evidence="6" type="ORF">ACE3NQ_19060</name>
</gene>
<keyword evidence="2 5" id="KW-0812">Transmembrane</keyword>
<keyword evidence="7" id="KW-1185">Reference proteome</keyword>
<dbReference type="EMBL" id="JBHILM010000022">
    <property type="protein sequence ID" value="MFB5683020.1"/>
    <property type="molecule type" value="Genomic_DNA"/>
</dbReference>
<keyword evidence="4 5" id="KW-0472">Membrane</keyword>
<accession>A0ABV5BBS3</accession>
<feature type="transmembrane region" description="Helical" evidence="5">
    <location>
        <begin position="110"/>
        <end position="130"/>
    </location>
</feature>
<dbReference type="CDD" id="cd16914">
    <property type="entry name" value="EcfT"/>
    <property type="match status" value="1"/>
</dbReference>
<feature type="transmembrane region" description="Helical" evidence="5">
    <location>
        <begin position="41"/>
        <end position="59"/>
    </location>
</feature>
<proteinExistence type="predicted"/>